<comment type="caution">
    <text evidence="3">The sequence shown here is derived from an EMBL/GenBank/DDBJ whole genome shotgun (WGS) entry which is preliminary data.</text>
</comment>
<name>A0ABS8P0N4_9PSEU</name>
<organism evidence="3 4">
    <name type="scientific">Actinomycetospora endophytica</name>
    <dbReference type="NCBI Taxonomy" id="2291215"/>
    <lineage>
        <taxon>Bacteria</taxon>
        <taxon>Bacillati</taxon>
        <taxon>Actinomycetota</taxon>
        <taxon>Actinomycetes</taxon>
        <taxon>Pseudonocardiales</taxon>
        <taxon>Pseudonocardiaceae</taxon>
        <taxon>Actinomycetospora</taxon>
    </lineage>
</organism>
<dbReference type="InterPro" id="IPR013538">
    <property type="entry name" value="ASHA1/2-like_C"/>
</dbReference>
<dbReference type="SUPFAM" id="SSF55961">
    <property type="entry name" value="Bet v1-like"/>
    <property type="match status" value="1"/>
</dbReference>
<evidence type="ECO:0000259" key="2">
    <source>
        <dbReference type="Pfam" id="PF08327"/>
    </source>
</evidence>
<dbReference type="Pfam" id="PF08327">
    <property type="entry name" value="AHSA1"/>
    <property type="match status" value="1"/>
</dbReference>
<keyword evidence="4" id="KW-1185">Reference proteome</keyword>
<dbReference type="Gene3D" id="3.30.530.20">
    <property type="match status" value="1"/>
</dbReference>
<proteinExistence type="inferred from homology"/>
<gene>
    <name evidence="3" type="ORF">LQ327_00225</name>
</gene>
<reference evidence="3 4" key="1">
    <citation type="submission" date="2021-11" db="EMBL/GenBank/DDBJ databases">
        <title>Draft genome sequence of Actinomycetospora sp. SF1 isolated from the rhizosphere soil.</title>
        <authorList>
            <person name="Duangmal K."/>
            <person name="Chantavorakit T."/>
        </authorList>
    </citation>
    <scope>NUCLEOTIDE SEQUENCE [LARGE SCALE GENOMIC DNA]</scope>
    <source>
        <strain evidence="3 4">TBRC 5722</strain>
    </source>
</reference>
<dbReference type="RefSeq" id="WP_230729425.1">
    <property type="nucleotide sequence ID" value="NZ_JAJNDB010000001.1"/>
</dbReference>
<dbReference type="Proteomes" id="UP001199469">
    <property type="component" value="Unassembled WGS sequence"/>
</dbReference>
<evidence type="ECO:0000313" key="3">
    <source>
        <dbReference type="EMBL" id="MCD2191817.1"/>
    </source>
</evidence>
<feature type="domain" description="Activator of Hsp90 ATPase homologue 1/2-like C-terminal" evidence="2">
    <location>
        <begin position="12"/>
        <end position="141"/>
    </location>
</feature>
<comment type="similarity">
    <text evidence="1">Belongs to the AHA1 family.</text>
</comment>
<protein>
    <submittedName>
        <fullName evidence="3">SRPBCC domain-containing protein</fullName>
    </submittedName>
</protein>
<evidence type="ECO:0000256" key="1">
    <source>
        <dbReference type="ARBA" id="ARBA00006817"/>
    </source>
</evidence>
<dbReference type="InterPro" id="IPR023393">
    <property type="entry name" value="START-like_dom_sf"/>
</dbReference>
<evidence type="ECO:0000313" key="4">
    <source>
        <dbReference type="Proteomes" id="UP001199469"/>
    </source>
</evidence>
<accession>A0ABS8P0N4</accession>
<dbReference type="EMBL" id="JAJNDB010000001">
    <property type="protein sequence ID" value="MCD2191817.1"/>
    <property type="molecule type" value="Genomic_DNA"/>
</dbReference>
<sequence length="149" mass="16564">MVAIVEQEIWIDAPVDVVWRTVTEPELVTRWFAEQVDVAPTPGSDGTLTLGRTAPSRTVRVTVQSVDRQSSFSYRWLHPEGAPARTGNSVLVTFTLTAEHDGTRLRVVETELDAMGWSRDELDGYVNEHTAGWAAHLGRLRGQLVGQRP</sequence>